<dbReference type="STRING" id="269621.A0A238FMN4"/>
<feature type="region of interest" description="Disordered" evidence="1">
    <location>
        <begin position="623"/>
        <end position="720"/>
    </location>
</feature>
<reference evidence="3" key="1">
    <citation type="submission" date="2016-09" db="EMBL/GenBank/DDBJ databases">
        <authorList>
            <person name="Jeantristanb JTB J.-T."/>
            <person name="Ricardo R."/>
        </authorList>
    </citation>
    <scope>NUCLEOTIDE SEQUENCE [LARGE SCALE GENOMIC DNA]</scope>
</reference>
<protein>
    <submittedName>
        <fullName evidence="2">BQ2448_3985 protein</fullName>
    </submittedName>
</protein>
<dbReference type="OrthoDB" id="2536117at2759"/>
<feature type="compositionally biased region" description="Low complexity" evidence="1">
    <location>
        <begin position="167"/>
        <end position="201"/>
    </location>
</feature>
<dbReference type="PANTHER" id="PTHR37327">
    <property type="entry name" value="CHROMOSOME 1, WHOLE GENOME SHOTGUN SEQUENCE"/>
    <property type="match status" value="1"/>
</dbReference>
<feature type="compositionally biased region" description="Polar residues" evidence="1">
    <location>
        <begin position="813"/>
        <end position="823"/>
    </location>
</feature>
<evidence type="ECO:0000313" key="3">
    <source>
        <dbReference type="Proteomes" id="UP000198372"/>
    </source>
</evidence>
<feature type="compositionally biased region" description="Polar residues" evidence="1">
    <location>
        <begin position="441"/>
        <end position="450"/>
    </location>
</feature>
<name>A0A238FMN4_9BASI</name>
<organism evidence="2 3">
    <name type="scientific">Microbotryum intermedium</name>
    <dbReference type="NCBI Taxonomy" id="269621"/>
    <lineage>
        <taxon>Eukaryota</taxon>
        <taxon>Fungi</taxon>
        <taxon>Dikarya</taxon>
        <taxon>Basidiomycota</taxon>
        <taxon>Pucciniomycotina</taxon>
        <taxon>Microbotryomycetes</taxon>
        <taxon>Microbotryales</taxon>
        <taxon>Microbotryaceae</taxon>
        <taxon>Microbotryum</taxon>
    </lineage>
</organism>
<feature type="region of interest" description="Disordered" evidence="1">
    <location>
        <begin position="253"/>
        <end position="276"/>
    </location>
</feature>
<dbReference type="PANTHER" id="PTHR37327:SF1">
    <property type="entry name" value="MICROTUBULE INTERACTING AND TRANSPORT DOMAIN-CONTAINING PROTEIN"/>
    <property type="match status" value="1"/>
</dbReference>
<feature type="region of interest" description="Disordered" evidence="1">
    <location>
        <begin position="749"/>
        <end position="833"/>
    </location>
</feature>
<evidence type="ECO:0000313" key="2">
    <source>
        <dbReference type="EMBL" id="SCV72448.1"/>
    </source>
</evidence>
<feature type="region of interest" description="Disordered" evidence="1">
    <location>
        <begin position="160"/>
        <end position="201"/>
    </location>
</feature>
<feature type="region of interest" description="Disordered" evidence="1">
    <location>
        <begin position="382"/>
        <end position="576"/>
    </location>
</feature>
<accession>A0A238FMN4</accession>
<feature type="compositionally biased region" description="Polar residues" evidence="1">
    <location>
        <begin position="660"/>
        <end position="672"/>
    </location>
</feature>
<feature type="compositionally biased region" description="Pro residues" evidence="1">
    <location>
        <begin position="1"/>
        <end position="11"/>
    </location>
</feature>
<feature type="compositionally biased region" description="Low complexity" evidence="1">
    <location>
        <begin position="525"/>
        <end position="535"/>
    </location>
</feature>
<feature type="compositionally biased region" description="Polar residues" evidence="1">
    <location>
        <begin position="113"/>
        <end position="125"/>
    </location>
</feature>
<feature type="compositionally biased region" description="Polar residues" evidence="1">
    <location>
        <begin position="709"/>
        <end position="720"/>
    </location>
</feature>
<feature type="compositionally biased region" description="Polar residues" evidence="1">
    <location>
        <begin position="478"/>
        <end position="489"/>
    </location>
</feature>
<evidence type="ECO:0000256" key="1">
    <source>
        <dbReference type="SAM" id="MobiDB-lite"/>
    </source>
</evidence>
<feature type="compositionally biased region" description="Basic and acidic residues" evidence="1">
    <location>
        <begin position="683"/>
        <end position="696"/>
    </location>
</feature>
<feature type="region of interest" description="Disordered" evidence="1">
    <location>
        <begin position="1"/>
        <end position="146"/>
    </location>
</feature>
<dbReference type="Proteomes" id="UP000198372">
    <property type="component" value="Unassembled WGS sequence"/>
</dbReference>
<gene>
    <name evidence="2" type="ORF">BQ2448_3985</name>
</gene>
<dbReference type="SUPFAM" id="SSF116846">
    <property type="entry name" value="MIT domain"/>
    <property type="match status" value="1"/>
</dbReference>
<feature type="compositionally biased region" description="Low complexity" evidence="1">
    <location>
        <begin position="789"/>
        <end position="802"/>
    </location>
</feature>
<feature type="compositionally biased region" description="Polar residues" evidence="1">
    <location>
        <begin position="507"/>
        <end position="524"/>
    </location>
</feature>
<keyword evidence="3" id="KW-1185">Reference proteome</keyword>
<dbReference type="InterPro" id="IPR036181">
    <property type="entry name" value="MIT_dom_sf"/>
</dbReference>
<proteinExistence type="predicted"/>
<feature type="compositionally biased region" description="Polar residues" evidence="1">
    <location>
        <begin position="388"/>
        <end position="398"/>
    </location>
</feature>
<feature type="compositionally biased region" description="Low complexity" evidence="1">
    <location>
        <begin position="47"/>
        <end position="67"/>
    </location>
</feature>
<dbReference type="AlphaFoldDB" id="A0A238FMN4"/>
<feature type="compositionally biased region" description="Low complexity" evidence="1">
    <location>
        <begin position="543"/>
        <end position="572"/>
    </location>
</feature>
<feature type="region of interest" description="Disordered" evidence="1">
    <location>
        <begin position="871"/>
        <end position="900"/>
    </location>
</feature>
<feature type="compositionally biased region" description="Basic and acidic residues" evidence="1">
    <location>
        <begin position="253"/>
        <end position="266"/>
    </location>
</feature>
<feature type="compositionally biased region" description="Low complexity" evidence="1">
    <location>
        <begin position="84"/>
        <end position="105"/>
    </location>
</feature>
<feature type="compositionally biased region" description="Polar residues" evidence="1">
    <location>
        <begin position="751"/>
        <end position="771"/>
    </location>
</feature>
<sequence>MPVPSSSPLPFPSSGSAPGMTTPSRLPNGPGSALRQRGESSPVTSRHAPAPSTSTNASSSHSHSNNSLGDEHFPSKPLVRRGSSTTAEALGLGLGSSATSSTSTSRRAERPFDSTNTADQWTSARGQRDRAYSNGKGPATEVPPARRQHYVESIDNRDENLINGPIASTSAPSNATAVASSSTSRSQHLNASSASSAAPNSSKSVLTIALQRAQSAVLLDSANNVPAAISAYSSSVRLLKEVMARVEDGARRDREKLNERGGDRYAVRPGETEEDAQKRIARIERKERAKMDEARRLKVIHDTYEDRIRMLHSINSEQGDAMPKSHPEESGPAPRRPTRAEPSAAPYMTAPPMVSRRSQNRSISSLETVSIPPATFASSIPVGAASDDASSNQPLSSLDETDTTPKLASEPFRGPSPAPAGFDGTTAGPRRPSLSPERLRNQATTRSAGSENLAVKSHQRLPSNASDGSDDRVPVTARETTSGWPTQPENEVARERESTLIPASYVAQGTASNSPGQAAVNTGASPQPSQQSFQPYELRRTASDQASPSASPDLSSWSNETRAALSSAAATSPLVDSTKRIAGVRTSSLLAAGRLPSGEDVPRLIDARPHPVRATTTAIGATGTVMNNSASAKRRESATPLVNDFTTTGTISQRRRSSQAPSPVNGTETSAPNAAKASGAHLETVRDEDLQRDGKKAPGARVRLDVGPSASSPTLQPASSASVSFLNGFGPTTDFDGVYLSASLATRFRTHSQPGQRPSLSSSQHQPSVPSIVTVGDRSVSSIGPPQMSRKSSVPSPTSSAGPGLGHAPPSLVRTNSVSSLGSHSEREASHRGAPSPFWNYFDTFASSREVLSAASTGRQSMAAVGEYAASPPHASSLEPSSPTVPLAAGTASSDAGGAGSSPLRRPFYLMRQILQTIETDGAYITPTLYIPHQVWSQAGVKLVAVETKVRMLDLLLTGLEAVDKLGKSCWRTQGGRATREAATLFTQELESFESLTEGIQSTLSKKLGYASTGKKVGTNSFSAWSSKLSRSLDRVTNGRSLDHPATYVDSIARVLQQAQCLDVYIVTMHERSFPISEMDERDRAQMALRLKRLSEFFGGMICRFILRDIGMLVDKYVKRAGIWFSENSD</sequence>
<feature type="region of interest" description="Disordered" evidence="1">
    <location>
        <begin position="316"/>
        <end position="363"/>
    </location>
</feature>
<dbReference type="EMBL" id="FMSP01000009">
    <property type="protein sequence ID" value="SCV72448.1"/>
    <property type="molecule type" value="Genomic_DNA"/>
</dbReference>